<dbReference type="InterPro" id="IPR016084">
    <property type="entry name" value="Haem_Oase-like_multi-hlx"/>
</dbReference>
<evidence type="ECO:0000313" key="1">
    <source>
        <dbReference type="EMBL" id="CAB9500619.1"/>
    </source>
</evidence>
<organism evidence="1 2">
    <name type="scientific">Seminavis robusta</name>
    <dbReference type="NCBI Taxonomy" id="568900"/>
    <lineage>
        <taxon>Eukaryota</taxon>
        <taxon>Sar</taxon>
        <taxon>Stramenopiles</taxon>
        <taxon>Ochrophyta</taxon>
        <taxon>Bacillariophyta</taxon>
        <taxon>Bacillariophyceae</taxon>
        <taxon>Bacillariophycidae</taxon>
        <taxon>Naviculales</taxon>
        <taxon>Naviculaceae</taxon>
        <taxon>Seminavis</taxon>
    </lineage>
</organism>
<dbReference type="SUPFAM" id="SSF48613">
    <property type="entry name" value="Heme oxygenase-like"/>
    <property type="match status" value="1"/>
</dbReference>
<gene>
    <name evidence="1" type="ORF">SEMRO_88_G046390.1</name>
</gene>
<name>A0A9N8DDG6_9STRA</name>
<keyword evidence="2" id="KW-1185">Reference proteome</keyword>
<sequence length="238" mass="26688">MSEPPTNDDNERFQKAMEWISRLRKEPFNLETEEKLAKHPFLKAAEADTLTPETRFSVKKIPTTPDVPLPPKYKSYDDLFQFLLGGEIYAANLLLDHANYLGLEGGEEAIRKGKSLSPLAQGYPSYWARLALNNQRAAGAAACAVNFPAWGRMCQGLLAAFQKHNADKCTKEDLDKGLAFIQFFATPIENLDEMAAAVIMHSMGPSDVCSYEDVATHVRLLQEYEVLFWDACYSESDL</sequence>
<protein>
    <submittedName>
        <fullName evidence="1">Uncharacterized protein</fullName>
    </submittedName>
</protein>
<proteinExistence type="predicted"/>
<dbReference type="Proteomes" id="UP001153069">
    <property type="component" value="Unassembled WGS sequence"/>
</dbReference>
<dbReference type="AlphaFoldDB" id="A0A9N8DDG6"/>
<reference evidence="1" key="1">
    <citation type="submission" date="2020-06" db="EMBL/GenBank/DDBJ databases">
        <authorList>
            <consortium name="Plant Systems Biology data submission"/>
        </authorList>
    </citation>
    <scope>NUCLEOTIDE SEQUENCE</scope>
    <source>
        <strain evidence="1">D6</strain>
    </source>
</reference>
<dbReference type="OrthoDB" id="5965093at2759"/>
<comment type="caution">
    <text evidence="1">The sequence shown here is derived from an EMBL/GenBank/DDBJ whole genome shotgun (WGS) entry which is preliminary data.</text>
</comment>
<dbReference type="EMBL" id="CAICTM010000087">
    <property type="protein sequence ID" value="CAB9500619.1"/>
    <property type="molecule type" value="Genomic_DNA"/>
</dbReference>
<accession>A0A9N8DDG6</accession>
<evidence type="ECO:0000313" key="2">
    <source>
        <dbReference type="Proteomes" id="UP001153069"/>
    </source>
</evidence>